<gene>
    <name evidence="3" type="ORF">EH244_06025</name>
</gene>
<feature type="chain" id="PRO_5018176290" evidence="2">
    <location>
        <begin position="22"/>
        <end position="320"/>
    </location>
</feature>
<organism evidence="3 4">
    <name type="scientific">Variovorax beijingensis</name>
    <dbReference type="NCBI Taxonomy" id="2496117"/>
    <lineage>
        <taxon>Bacteria</taxon>
        <taxon>Pseudomonadati</taxon>
        <taxon>Pseudomonadota</taxon>
        <taxon>Betaproteobacteria</taxon>
        <taxon>Burkholderiales</taxon>
        <taxon>Comamonadaceae</taxon>
        <taxon>Variovorax</taxon>
    </lineage>
</organism>
<dbReference type="PANTHER" id="PTHR42928:SF5">
    <property type="entry name" value="BLR1237 PROTEIN"/>
    <property type="match status" value="1"/>
</dbReference>
<comment type="caution">
    <text evidence="3">The sequence shown here is derived from an EMBL/GenBank/DDBJ whole genome shotgun (WGS) entry which is preliminary data.</text>
</comment>
<dbReference type="CDD" id="cd07012">
    <property type="entry name" value="PBP2_Bug_TTT"/>
    <property type="match status" value="1"/>
</dbReference>
<reference evidence="3 4" key="1">
    <citation type="submission" date="2018-11" db="EMBL/GenBank/DDBJ databases">
        <title>The genome of Variovorax sp T529.</title>
        <authorList>
            <person name="Gao J."/>
        </authorList>
    </citation>
    <scope>NUCLEOTIDE SEQUENCE [LARGE SCALE GENOMIC DNA]</scope>
    <source>
        <strain evidence="3 4">T529</strain>
    </source>
</reference>
<dbReference type="PIRSF" id="PIRSF017082">
    <property type="entry name" value="YflP"/>
    <property type="match status" value="1"/>
</dbReference>
<dbReference type="Gene3D" id="3.40.190.10">
    <property type="entry name" value="Periplasmic binding protein-like II"/>
    <property type="match status" value="1"/>
</dbReference>
<sequence length="320" mass="33870">MIRRKIFACMALIALGFAAHAQDKYPSKPIKLIVGYSPGGSNDIVARIIATRLGESLGQAVIVENRPSTGAIVGAVVTKQAPADGYTLMIGASGPLVINPATYASLPYSPQKDFTPISLVANFPLIVSVKADSKFNAMTDLIKFTKENPQLSNYASSSSTFQLATEMLKERTGMLAMHVPYKGSGDSMKSVASGETTFSMLDPGPASGAINGKLLRGLAVTSDKRSATFPNVPTLKEQGIDLSIQFWIGLFAPAGTPTPIVKLLEAEIAKAVVHPETVKSMAQLGLQPASSTSEAFARQIGQETASWTALARQKNIKAEQ</sequence>
<keyword evidence="2" id="KW-0732">Signal</keyword>
<dbReference type="SUPFAM" id="SSF53850">
    <property type="entry name" value="Periplasmic binding protein-like II"/>
    <property type="match status" value="1"/>
</dbReference>
<dbReference type="Gene3D" id="3.40.190.150">
    <property type="entry name" value="Bordetella uptake gene, domain 1"/>
    <property type="match status" value="1"/>
</dbReference>
<dbReference type="RefSeq" id="WP_124957536.1">
    <property type="nucleotide sequence ID" value="NZ_CBFHCE010000055.1"/>
</dbReference>
<comment type="similarity">
    <text evidence="1">Belongs to the UPF0065 (bug) family.</text>
</comment>
<evidence type="ECO:0000256" key="2">
    <source>
        <dbReference type="SAM" id="SignalP"/>
    </source>
</evidence>
<evidence type="ECO:0000256" key="1">
    <source>
        <dbReference type="ARBA" id="ARBA00006987"/>
    </source>
</evidence>
<evidence type="ECO:0000313" key="4">
    <source>
        <dbReference type="Proteomes" id="UP000271590"/>
    </source>
</evidence>
<protein>
    <submittedName>
        <fullName evidence="3">Tripartite tricarboxylate transporter substrate binding protein</fullName>
    </submittedName>
</protein>
<dbReference type="Proteomes" id="UP000271590">
    <property type="component" value="Unassembled WGS sequence"/>
</dbReference>
<dbReference type="InterPro" id="IPR042100">
    <property type="entry name" value="Bug_dom1"/>
</dbReference>
<feature type="signal peptide" evidence="2">
    <location>
        <begin position="1"/>
        <end position="21"/>
    </location>
</feature>
<dbReference type="AlphaFoldDB" id="A0A3P3EV69"/>
<accession>A0A3P3EV69</accession>
<evidence type="ECO:0000313" key="3">
    <source>
        <dbReference type="EMBL" id="RRH90309.1"/>
    </source>
</evidence>
<dbReference type="PANTHER" id="PTHR42928">
    <property type="entry name" value="TRICARBOXYLATE-BINDING PROTEIN"/>
    <property type="match status" value="1"/>
</dbReference>
<name>A0A3P3EV69_9BURK</name>
<dbReference type="InterPro" id="IPR005064">
    <property type="entry name" value="BUG"/>
</dbReference>
<dbReference type="EMBL" id="RQXU01000003">
    <property type="protein sequence ID" value="RRH90309.1"/>
    <property type="molecule type" value="Genomic_DNA"/>
</dbReference>
<dbReference type="Pfam" id="PF03401">
    <property type="entry name" value="TctC"/>
    <property type="match status" value="1"/>
</dbReference>
<proteinExistence type="inferred from homology"/>